<feature type="transmembrane region" description="Helical" evidence="1">
    <location>
        <begin position="88"/>
        <end position="106"/>
    </location>
</feature>
<keyword evidence="3" id="KW-1185">Reference proteome</keyword>
<sequence>MGTTLFDGIPTHVLFAHFVVVLVPLAALVLVLCALGPSLMLRFGLAVPLLALASLVAVPFTTASGEWLEDHVRKNGLVERHAEAGDSLLPWAISLFVVAVALWWVYRRVSRSDVESKPGRGWTAGVGVPVHVVAVVVSLVVAIGAGWKVYDIGHSGAKAAWSGFSRHRTVHGG</sequence>
<evidence type="ECO:0008006" key="4">
    <source>
        <dbReference type="Google" id="ProtNLM"/>
    </source>
</evidence>
<protein>
    <recommendedName>
        <fullName evidence="4">DUF2231 domain-containing protein</fullName>
    </recommendedName>
</protein>
<evidence type="ECO:0000256" key="1">
    <source>
        <dbReference type="SAM" id="Phobius"/>
    </source>
</evidence>
<accession>A0ABT5ZNY5</accession>
<name>A0ABT5ZNY5_9ACTN</name>
<proteinExistence type="predicted"/>
<comment type="caution">
    <text evidence="2">The sequence shown here is derived from an EMBL/GenBank/DDBJ whole genome shotgun (WGS) entry which is preliminary data.</text>
</comment>
<keyword evidence="1" id="KW-1133">Transmembrane helix</keyword>
<reference evidence="2 3" key="1">
    <citation type="submission" date="2023-03" db="EMBL/GenBank/DDBJ databases">
        <title>Draft genome sequence of Streptomyces sp. RB6PN23 isolated from peat swamp forest in Thailand.</title>
        <authorList>
            <person name="Klaysubun C."/>
            <person name="Duangmal K."/>
        </authorList>
    </citation>
    <scope>NUCLEOTIDE SEQUENCE [LARGE SCALE GENOMIC DNA]</scope>
    <source>
        <strain evidence="2 3">RB6PN23</strain>
    </source>
</reference>
<evidence type="ECO:0000313" key="3">
    <source>
        <dbReference type="Proteomes" id="UP001216579"/>
    </source>
</evidence>
<organism evidence="2 3">
    <name type="scientific">Streptomyces silvisoli</name>
    <dbReference type="NCBI Taxonomy" id="3034235"/>
    <lineage>
        <taxon>Bacteria</taxon>
        <taxon>Bacillati</taxon>
        <taxon>Actinomycetota</taxon>
        <taxon>Actinomycetes</taxon>
        <taxon>Kitasatosporales</taxon>
        <taxon>Streptomycetaceae</taxon>
        <taxon>Streptomyces</taxon>
    </lineage>
</organism>
<feature type="transmembrane region" description="Helical" evidence="1">
    <location>
        <begin position="126"/>
        <end position="147"/>
    </location>
</feature>
<dbReference type="EMBL" id="JARJBC010000013">
    <property type="protein sequence ID" value="MDF3291540.1"/>
    <property type="molecule type" value="Genomic_DNA"/>
</dbReference>
<keyword evidence="1" id="KW-0472">Membrane</keyword>
<feature type="transmembrane region" description="Helical" evidence="1">
    <location>
        <begin position="12"/>
        <end position="35"/>
    </location>
</feature>
<feature type="transmembrane region" description="Helical" evidence="1">
    <location>
        <begin position="47"/>
        <end position="68"/>
    </location>
</feature>
<evidence type="ECO:0000313" key="2">
    <source>
        <dbReference type="EMBL" id="MDF3291540.1"/>
    </source>
</evidence>
<keyword evidence="1" id="KW-0812">Transmembrane</keyword>
<dbReference type="RefSeq" id="WP_276094722.1">
    <property type="nucleotide sequence ID" value="NZ_JARJBC010000013.1"/>
</dbReference>
<dbReference type="Proteomes" id="UP001216579">
    <property type="component" value="Unassembled WGS sequence"/>
</dbReference>
<gene>
    <name evidence="2" type="ORF">P3G67_20350</name>
</gene>